<evidence type="ECO:0000313" key="2">
    <source>
        <dbReference type="Proteomes" id="UP000324585"/>
    </source>
</evidence>
<reference evidence="2" key="1">
    <citation type="journal article" date="2019" name="Nat. Commun.">
        <title>Expansion of phycobilisome linker gene families in mesophilic red algae.</title>
        <authorList>
            <person name="Lee J."/>
            <person name="Kim D."/>
            <person name="Bhattacharya D."/>
            <person name="Yoon H.S."/>
        </authorList>
    </citation>
    <scope>NUCLEOTIDE SEQUENCE [LARGE SCALE GENOMIC DNA]</scope>
    <source>
        <strain evidence="2">CCMP 1328</strain>
    </source>
</reference>
<proteinExistence type="predicted"/>
<accession>A0A5J4YQP7</accession>
<comment type="caution">
    <text evidence="1">The sequence shown here is derived from an EMBL/GenBank/DDBJ whole genome shotgun (WGS) entry which is preliminary data.</text>
</comment>
<protein>
    <submittedName>
        <fullName evidence="1">Uncharacterized protein</fullName>
    </submittedName>
</protein>
<evidence type="ECO:0000313" key="1">
    <source>
        <dbReference type="EMBL" id="KAA8493648.1"/>
    </source>
</evidence>
<gene>
    <name evidence="1" type="ORF">FVE85_4785</name>
</gene>
<dbReference type="Proteomes" id="UP000324585">
    <property type="component" value="Unassembled WGS sequence"/>
</dbReference>
<sequence>MESMFLNVEHRQSLEIELHRTKFRTRKASLTVFLNNREAKADVLQIDDEDMKEVLIEAMDNVLKKDSPYDSASCADLWKFGRSPREAEVQNDSYVQEEDRESELAMRADKSLTLRLKLAACGQSVLALAVLDTAWKFTFFEQANELSGPEHFGHLEETGEIDRRIAKLMQKHDAEKKEILRNAAAIELEHVESEQRKRVCDVLAEVWVEFRPPMGFTGTA</sequence>
<keyword evidence="2" id="KW-1185">Reference proteome</keyword>
<dbReference type="AlphaFoldDB" id="A0A5J4YQP7"/>
<dbReference type="EMBL" id="VRMN01000006">
    <property type="protein sequence ID" value="KAA8493648.1"/>
    <property type="molecule type" value="Genomic_DNA"/>
</dbReference>
<name>A0A5J4YQP7_PORPP</name>
<organism evidence="1 2">
    <name type="scientific">Porphyridium purpureum</name>
    <name type="common">Red alga</name>
    <name type="synonym">Porphyridium cruentum</name>
    <dbReference type="NCBI Taxonomy" id="35688"/>
    <lineage>
        <taxon>Eukaryota</taxon>
        <taxon>Rhodophyta</taxon>
        <taxon>Bangiophyceae</taxon>
        <taxon>Porphyridiales</taxon>
        <taxon>Porphyridiaceae</taxon>
        <taxon>Porphyridium</taxon>
    </lineage>
</organism>